<evidence type="ECO:0000313" key="1">
    <source>
        <dbReference type="EMBL" id="GGF34456.1"/>
    </source>
</evidence>
<keyword evidence="2" id="KW-1185">Reference proteome</keyword>
<comment type="caution">
    <text evidence="1">The sequence shown here is derived from an EMBL/GenBank/DDBJ whole genome shotgun (WGS) entry which is preliminary data.</text>
</comment>
<name>A0ABQ1V1H1_9BACT</name>
<accession>A0ABQ1V1H1</accession>
<reference evidence="2" key="1">
    <citation type="journal article" date="2019" name="Int. J. Syst. Evol. Microbiol.">
        <title>The Global Catalogue of Microorganisms (GCM) 10K type strain sequencing project: providing services to taxonomists for standard genome sequencing and annotation.</title>
        <authorList>
            <consortium name="The Broad Institute Genomics Platform"/>
            <consortium name="The Broad Institute Genome Sequencing Center for Infectious Disease"/>
            <person name="Wu L."/>
            <person name="Ma J."/>
        </authorList>
    </citation>
    <scope>NUCLEOTIDE SEQUENCE [LARGE SCALE GENOMIC DNA]</scope>
    <source>
        <strain evidence="2">CGMCC 1.15407</strain>
    </source>
</reference>
<dbReference type="Proteomes" id="UP000647339">
    <property type="component" value="Unassembled WGS sequence"/>
</dbReference>
<dbReference type="RefSeq" id="WP_137401846.1">
    <property type="nucleotide sequence ID" value="NZ_BMIU01000010.1"/>
</dbReference>
<proteinExistence type="predicted"/>
<evidence type="ECO:0000313" key="2">
    <source>
        <dbReference type="Proteomes" id="UP000647339"/>
    </source>
</evidence>
<dbReference type="EMBL" id="BMIU01000010">
    <property type="protein sequence ID" value="GGF34456.1"/>
    <property type="molecule type" value="Genomic_DNA"/>
</dbReference>
<organism evidence="1 2">
    <name type="scientific">Echinicola rosea</name>
    <dbReference type="NCBI Taxonomy" id="1807691"/>
    <lineage>
        <taxon>Bacteria</taxon>
        <taxon>Pseudomonadati</taxon>
        <taxon>Bacteroidota</taxon>
        <taxon>Cytophagia</taxon>
        <taxon>Cytophagales</taxon>
        <taxon>Cyclobacteriaceae</taxon>
        <taxon>Echinicola</taxon>
    </lineage>
</organism>
<protein>
    <submittedName>
        <fullName evidence="1">Uncharacterized protein</fullName>
    </submittedName>
</protein>
<gene>
    <name evidence="1" type="ORF">GCM10011339_23400</name>
</gene>
<sequence length="111" mass="12673">MKDIESQKTLIRELNNLRKSLVTLEEIPDTDIMFKNLVYACMAVVENLHAYRVNQANQFGKELAVMARKSINISNKINHLDGEEAEHAKVLLDELTKILNKAQIRNNLLGL</sequence>